<dbReference type="PROSITE" id="PS50088">
    <property type="entry name" value="ANK_REPEAT"/>
    <property type="match status" value="2"/>
</dbReference>
<evidence type="ECO:0000313" key="8">
    <source>
        <dbReference type="Proteomes" id="UP000006727"/>
    </source>
</evidence>
<dbReference type="FunCoup" id="A0A2K1JYK5">
    <property type="interactions" value="1268"/>
</dbReference>
<proteinExistence type="inferred from homology"/>
<keyword evidence="2" id="KW-0677">Repeat</keyword>
<dbReference type="RefSeq" id="XP_024387660.1">
    <property type="nucleotide sequence ID" value="XM_024531892.2"/>
</dbReference>
<dbReference type="PROSITE" id="PS50297">
    <property type="entry name" value="ANK_REP_REGION"/>
    <property type="match status" value="2"/>
</dbReference>
<dbReference type="STRING" id="3218.A0A2K1JYK5"/>
<gene>
    <name evidence="7" type="primary">LOC112288069</name>
    <name evidence="6" type="ORF">PHYPA_013728</name>
</gene>
<keyword evidence="8" id="KW-1185">Reference proteome</keyword>
<dbReference type="Gramene" id="Pp3c10_11210V3.1">
    <property type="protein sequence ID" value="Pp3c10_11210V3.1"/>
    <property type="gene ID" value="Pp3c10_11210"/>
</dbReference>
<dbReference type="SMART" id="SM00248">
    <property type="entry name" value="ANK"/>
    <property type="match status" value="3"/>
</dbReference>
<dbReference type="EnsemblPlants" id="Pp3c10_11210V3.1">
    <property type="protein sequence ID" value="Pp3c10_11210V3.1"/>
    <property type="gene ID" value="Pp3c10_11210"/>
</dbReference>
<evidence type="ECO:0000256" key="5">
    <source>
        <dbReference type="SAM" id="MobiDB-lite"/>
    </source>
</evidence>
<evidence type="ECO:0000256" key="1">
    <source>
        <dbReference type="ARBA" id="ARBA00005949"/>
    </source>
</evidence>
<dbReference type="EnsemblPlants" id="Pp3c10_11210V3.2">
    <property type="protein sequence ID" value="Pp3c10_11210V3.2"/>
    <property type="gene ID" value="Pp3c10_11210"/>
</dbReference>
<dbReference type="InterPro" id="IPR051573">
    <property type="entry name" value="Ankyrin-SOCS_box_domain"/>
</dbReference>
<sequence>MAIAHTMEEEDGNGHGGEDLDLEVVVPKDVQAVMNAAEEGDAEALTIALENLKDGVDCEGEDGDRPLHIACLYGHLSCVQILLTAGANIEVRDEDGALPLHDACAGGYKDIVNMLIHAANSPGQLKRVLDSFDIDGDTPLHHAARGNHSDVVQMLLDSGANPKIINLIGQRPADLADPSSPSQILLNDAVKKLNDGTSEA</sequence>
<dbReference type="FunFam" id="1.25.40.20:FF:000316">
    <property type="entry name" value="BRCA1-associated RING domain protein 1"/>
    <property type="match status" value="1"/>
</dbReference>
<feature type="repeat" description="ANK" evidence="4">
    <location>
        <begin position="135"/>
        <end position="167"/>
    </location>
</feature>
<feature type="region of interest" description="Disordered" evidence="5">
    <location>
        <begin position="1"/>
        <end position="20"/>
    </location>
</feature>
<reference evidence="7" key="3">
    <citation type="submission" date="2020-12" db="UniProtKB">
        <authorList>
            <consortium name="EnsemblPlants"/>
        </authorList>
    </citation>
    <scope>IDENTIFICATION</scope>
</reference>
<dbReference type="PaxDb" id="3218-PP1S120_78V6.1"/>
<dbReference type="GO" id="GO:0016567">
    <property type="term" value="P:protein ubiquitination"/>
    <property type="evidence" value="ECO:0000318"/>
    <property type="project" value="GO_Central"/>
</dbReference>
<feature type="repeat" description="ANK" evidence="4">
    <location>
        <begin position="62"/>
        <end position="94"/>
    </location>
</feature>
<dbReference type="AlphaFoldDB" id="A0A2K1JYK5"/>
<dbReference type="Gene3D" id="1.25.40.20">
    <property type="entry name" value="Ankyrin repeat-containing domain"/>
    <property type="match status" value="1"/>
</dbReference>
<reference evidence="6 8" key="1">
    <citation type="journal article" date="2008" name="Science">
        <title>The Physcomitrella genome reveals evolutionary insights into the conquest of land by plants.</title>
        <authorList>
            <person name="Rensing S."/>
            <person name="Lang D."/>
            <person name="Zimmer A."/>
            <person name="Terry A."/>
            <person name="Salamov A."/>
            <person name="Shapiro H."/>
            <person name="Nishiyama T."/>
            <person name="Perroud P.-F."/>
            <person name="Lindquist E."/>
            <person name="Kamisugi Y."/>
            <person name="Tanahashi T."/>
            <person name="Sakakibara K."/>
            <person name="Fujita T."/>
            <person name="Oishi K."/>
            <person name="Shin-I T."/>
            <person name="Kuroki Y."/>
            <person name="Toyoda A."/>
            <person name="Suzuki Y."/>
            <person name="Hashimoto A."/>
            <person name="Yamaguchi K."/>
            <person name="Sugano A."/>
            <person name="Kohara Y."/>
            <person name="Fujiyama A."/>
            <person name="Anterola A."/>
            <person name="Aoki S."/>
            <person name="Ashton N."/>
            <person name="Barbazuk W.B."/>
            <person name="Barker E."/>
            <person name="Bennetzen J."/>
            <person name="Bezanilla M."/>
            <person name="Blankenship R."/>
            <person name="Cho S.H."/>
            <person name="Dutcher S."/>
            <person name="Estelle M."/>
            <person name="Fawcett J.A."/>
            <person name="Gundlach H."/>
            <person name="Hanada K."/>
            <person name="Heyl A."/>
            <person name="Hicks K.A."/>
            <person name="Hugh J."/>
            <person name="Lohr M."/>
            <person name="Mayer K."/>
            <person name="Melkozernov A."/>
            <person name="Murata T."/>
            <person name="Nelson D."/>
            <person name="Pils B."/>
            <person name="Prigge M."/>
            <person name="Reiss B."/>
            <person name="Renner T."/>
            <person name="Rombauts S."/>
            <person name="Rushton P."/>
            <person name="Sanderfoot A."/>
            <person name="Schween G."/>
            <person name="Shiu S.-H."/>
            <person name="Stueber K."/>
            <person name="Theodoulou F.L."/>
            <person name="Tu H."/>
            <person name="Van de Peer Y."/>
            <person name="Verrier P.J."/>
            <person name="Waters E."/>
            <person name="Wood A."/>
            <person name="Yang L."/>
            <person name="Cove D."/>
            <person name="Cuming A."/>
            <person name="Hasebe M."/>
            <person name="Lucas S."/>
            <person name="Mishler D.B."/>
            <person name="Reski R."/>
            <person name="Grigoriev I."/>
            <person name="Quatrano R.S."/>
            <person name="Boore J.L."/>
        </authorList>
    </citation>
    <scope>NUCLEOTIDE SEQUENCE [LARGE SCALE GENOMIC DNA]</scope>
    <source>
        <strain evidence="7 8">cv. Gransden 2004</strain>
    </source>
</reference>
<dbReference type="OMA" id="CRNNLLG"/>
<dbReference type="Gramene" id="Pp3c10_11210V3.2">
    <property type="protein sequence ID" value="Pp3c10_11210V3.2"/>
    <property type="gene ID" value="Pp3c10_11210"/>
</dbReference>
<keyword evidence="3 4" id="KW-0040">ANK repeat</keyword>
<name>A0A2K1JYK5_PHYPA</name>
<dbReference type="PANTHER" id="PTHR24136">
    <property type="entry name" value="SOWAH (DROSOPHILA) HOMOLOG"/>
    <property type="match status" value="1"/>
</dbReference>
<evidence type="ECO:0000313" key="7">
    <source>
        <dbReference type="EnsemblPlants" id="Pp3c10_11210V3.1"/>
    </source>
</evidence>
<dbReference type="InterPro" id="IPR036770">
    <property type="entry name" value="Ankyrin_rpt-contain_sf"/>
</dbReference>
<dbReference type="OrthoDB" id="194358at2759"/>
<protein>
    <submittedName>
        <fullName evidence="6 7">Uncharacterized protein</fullName>
    </submittedName>
</protein>
<dbReference type="GeneID" id="112288069"/>
<accession>A0A2K1JYK5</accession>
<dbReference type="Proteomes" id="UP000006727">
    <property type="component" value="Chromosome 10"/>
</dbReference>
<organism evidence="6">
    <name type="scientific">Physcomitrium patens</name>
    <name type="common">Spreading-leaved earth moss</name>
    <name type="synonym">Physcomitrella patens</name>
    <dbReference type="NCBI Taxonomy" id="3218"/>
    <lineage>
        <taxon>Eukaryota</taxon>
        <taxon>Viridiplantae</taxon>
        <taxon>Streptophyta</taxon>
        <taxon>Embryophyta</taxon>
        <taxon>Bryophyta</taxon>
        <taxon>Bryophytina</taxon>
        <taxon>Bryopsida</taxon>
        <taxon>Funariidae</taxon>
        <taxon>Funariales</taxon>
        <taxon>Funariaceae</taxon>
        <taxon>Physcomitrium</taxon>
    </lineage>
</organism>
<evidence type="ECO:0000256" key="3">
    <source>
        <dbReference type="ARBA" id="ARBA00023043"/>
    </source>
</evidence>
<dbReference type="SUPFAM" id="SSF48403">
    <property type="entry name" value="Ankyrin repeat"/>
    <property type="match status" value="1"/>
</dbReference>
<reference evidence="6 8" key="2">
    <citation type="journal article" date="2018" name="Plant J.">
        <title>The Physcomitrella patens chromosome-scale assembly reveals moss genome structure and evolution.</title>
        <authorList>
            <person name="Lang D."/>
            <person name="Ullrich K.K."/>
            <person name="Murat F."/>
            <person name="Fuchs J."/>
            <person name="Jenkins J."/>
            <person name="Haas F.B."/>
            <person name="Piednoel M."/>
            <person name="Gundlach H."/>
            <person name="Van Bel M."/>
            <person name="Meyberg R."/>
            <person name="Vives C."/>
            <person name="Morata J."/>
            <person name="Symeonidi A."/>
            <person name="Hiss M."/>
            <person name="Muchero W."/>
            <person name="Kamisugi Y."/>
            <person name="Saleh O."/>
            <person name="Blanc G."/>
            <person name="Decker E.L."/>
            <person name="van Gessel N."/>
            <person name="Grimwood J."/>
            <person name="Hayes R.D."/>
            <person name="Graham S.W."/>
            <person name="Gunter L.E."/>
            <person name="McDaniel S.F."/>
            <person name="Hoernstein S.N.W."/>
            <person name="Larsson A."/>
            <person name="Li F.W."/>
            <person name="Perroud P.F."/>
            <person name="Phillips J."/>
            <person name="Ranjan P."/>
            <person name="Rokshar D.S."/>
            <person name="Rothfels C.J."/>
            <person name="Schneider L."/>
            <person name="Shu S."/>
            <person name="Stevenson D.W."/>
            <person name="Thummler F."/>
            <person name="Tillich M."/>
            <person name="Villarreal Aguilar J.C."/>
            <person name="Widiez T."/>
            <person name="Wong G.K."/>
            <person name="Wymore A."/>
            <person name="Zhang Y."/>
            <person name="Zimmer A.D."/>
            <person name="Quatrano R.S."/>
            <person name="Mayer K.F.X."/>
            <person name="Goodstein D."/>
            <person name="Casacuberta J.M."/>
            <person name="Vandepoele K."/>
            <person name="Reski R."/>
            <person name="Cuming A.C."/>
            <person name="Tuskan G.A."/>
            <person name="Maumus F."/>
            <person name="Salse J."/>
            <person name="Schmutz J."/>
            <person name="Rensing S.A."/>
        </authorList>
    </citation>
    <scope>NUCLEOTIDE SEQUENCE [LARGE SCALE GENOMIC DNA]</scope>
    <source>
        <strain evidence="7 8">cv. Gransden 2004</strain>
    </source>
</reference>
<dbReference type="Pfam" id="PF12796">
    <property type="entry name" value="Ank_2"/>
    <property type="match status" value="1"/>
</dbReference>
<evidence type="ECO:0000256" key="2">
    <source>
        <dbReference type="ARBA" id="ARBA00022737"/>
    </source>
</evidence>
<dbReference type="Pfam" id="PF00023">
    <property type="entry name" value="Ank"/>
    <property type="match status" value="1"/>
</dbReference>
<dbReference type="KEGG" id="ppp:112288069"/>
<dbReference type="EMBL" id="ABEU02000010">
    <property type="protein sequence ID" value="PNR46609.1"/>
    <property type="molecule type" value="Genomic_DNA"/>
</dbReference>
<dbReference type="GO" id="GO:0045732">
    <property type="term" value="P:positive regulation of protein catabolic process"/>
    <property type="evidence" value="ECO:0000318"/>
    <property type="project" value="GO_Central"/>
</dbReference>
<dbReference type="PANTHER" id="PTHR24136:SF15">
    <property type="entry name" value="ANK_REP_REGION DOMAIN-CONTAINING PROTEIN"/>
    <property type="match status" value="1"/>
</dbReference>
<comment type="similarity">
    <text evidence="1">Belongs to the ankyrin SOCS box (ASB) family.</text>
</comment>
<dbReference type="InterPro" id="IPR002110">
    <property type="entry name" value="Ankyrin_rpt"/>
</dbReference>
<evidence type="ECO:0000313" key="6">
    <source>
        <dbReference type="EMBL" id="PNR46609.1"/>
    </source>
</evidence>
<evidence type="ECO:0000256" key="4">
    <source>
        <dbReference type="PROSITE-ProRule" id="PRU00023"/>
    </source>
</evidence>